<sequence length="141" mass="15272">MTGPACRAEHCAGVADDGTGLCAAHRRSLTLSTKMQDAVREFLHGNLKAGNVIRPTTENAPKVIEAGALFAQALALLISTAFDSEIVSYDGAPIVIGDLRRNQPPWRVSFAWKATINHTTWNDNDESDDDELDEPLEAQTP</sequence>
<feature type="region of interest" description="Disordered" evidence="1">
    <location>
        <begin position="120"/>
        <end position="141"/>
    </location>
</feature>
<proteinExistence type="predicted"/>
<gene>
    <name evidence="2" type="ORF">MMAGJ_50330</name>
</gene>
<name>A0ABM7HYR3_MYCME</name>
<dbReference type="RefSeq" id="WP_131524538.1">
    <property type="nucleotide sequence ID" value="NZ_AP022567.1"/>
</dbReference>
<organism evidence="2 3">
    <name type="scientific">Mycolicibacterium mageritense</name>
    <name type="common">Mycobacterium mageritense</name>
    <dbReference type="NCBI Taxonomy" id="53462"/>
    <lineage>
        <taxon>Bacteria</taxon>
        <taxon>Bacillati</taxon>
        <taxon>Actinomycetota</taxon>
        <taxon>Actinomycetes</taxon>
        <taxon>Mycobacteriales</taxon>
        <taxon>Mycobacteriaceae</taxon>
        <taxon>Mycolicibacterium</taxon>
    </lineage>
</organism>
<feature type="compositionally biased region" description="Acidic residues" evidence="1">
    <location>
        <begin position="123"/>
        <end position="141"/>
    </location>
</feature>
<accession>A0ABM7HYR3</accession>
<keyword evidence="3" id="KW-1185">Reference proteome</keyword>
<evidence type="ECO:0000256" key="1">
    <source>
        <dbReference type="SAM" id="MobiDB-lite"/>
    </source>
</evidence>
<evidence type="ECO:0000313" key="2">
    <source>
        <dbReference type="EMBL" id="BBX35751.1"/>
    </source>
</evidence>
<evidence type="ECO:0000313" key="3">
    <source>
        <dbReference type="Proteomes" id="UP000465622"/>
    </source>
</evidence>
<protein>
    <submittedName>
        <fullName evidence="2">Uncharacterized protein</fullName>
    </submittedName>
</protein>
<dbReference type="Proteomes" id="UP000465622">
    <property type="component" value="Chromosome"/>
</dbReference>
<dbReference type="EMBL" id="AP022567">
    <property type="protein sequence ID" value="BBX35751.1"/>
    <property type="molecule type" value="Genomic_DNA"/>
</dbReference>
<reference evidence="2 3" key="1">
    <citation type="journal article" date="2019" name="Emerg. Microbes Infect.">
        <title>Comprehensive subspecies identification of 175 nontuberculous mycobacteria species based on 7547 genomic profiles.</title>
        <authorList>
            <person name="Matsumoto Y."/>
            <person name="Kinjo T."/>
            <person name="Motooka D."/>
            <person name="Nabeya D."/>
            <person name="Jung N."/>
            <person name="Uechi K."/>
            <person name="Horii T."/>
            <person name="Iida T."/>
            <person name="Fujita J."/>
            <person name="Nakamura S."/>
        </authorList>
    </citation>
    <scope>NUCLEOTIDE SEQUENCE [LARGE SCALE GENOMIC DNA]</scope>
    <source>
        <strain evidence="2 3">JCM 12375</strain>
    </source>
</reference>